<dbReference type="GO" id="GO:0022857">
    <property type="term" value="F:transmembrane transporter activity"/>
    <property type="evidence" value="ECO:0007669"/>
    <property type="project" value="InterPro"/>
</dbReference>
<evidence type="ECO:0000256" key="5">
    <source>
        <dbReference type="ARBA" id="ARBA00022989"/>
    </source>
</evidence>
<evidence type="ECO:0000313" key="9">
    <source>
        <dbReference type="EMBL" id="RHC08425.1"/>
    </source>
</evidence>
<evidence type="ECO:0000256" key="6">
    <source>
        <dbReference type="ARBA" id="ARBA00023136"/>
    </source>
</evidence>
<dbReference type="Pfam" id="PF07690">
    <property type="entry name" value="MFS_1"/>
    <property type="match status" value="1"/>
</dbReference>
<keyword evidence="5 7" id="KW-1133">Transmembrane helix</keyword>
<evidence type="ECO:0000313" key="11">
    <source>
        <dbReference type="Proteomes" id="UP000285839"/>
    </source>
</evidence>
<evidence type="ECO:0000256" key="4">
    <source>
        <dbReference type="ARBA" id="ARBA00022692"/>
    </source>
</evidence>
<keyword evidence="4 7" id="KW-0812">Transmembrane</keyword>
<feature type="transmembrane region" description="Helical" evidence="7">
    <location>
        <begin position="69"/>
        <end position="86"/>
    </location>
</feature>
<dbReference type="Proteomes" id="UP000285839">
    <property type="component" value="Unassembled WGS sequence"/>
</dbReference>
<dbReference type="AlphaFoldDB" id="A0A454HIK6"/>
<evidence type="ECO:0000256" key="2">
    <source>
        <dbReference type="ARBA" id="ARBA00022448"/>
    </source>
</evidence>
<protein>
    <submittedName>
        <fullName evidence="9">MFS transporter</fullName>
    </submittedName>
</protein>
<comment type="subcellular location">
    <subcellularLocation>
        <location evidence="1">Cell membrane</location>
        <topology evidence="1">Multi-pass membrane protein</topology>
    </subcellularLocation>
</comment>
<gene>
    <name evidence="9" type="ORF">DW859_05955</name>
    <name evidence="8" type="ORF">DWY46_15960</name>
</gene>
<evidence type="ECO:0000313" key="10">
    <source>
        <dbReference type="Proteomes" id="UP000265808"/>
    </source>
</evidence>
<feature type="transmembrane region" description="Helical" evidence="7">
    <location>
        <begin position="93"/>
        <end position="114"/>
    </location>
</feature>
<feature type="transmembrane region" description="Helical" evidence="7">
    <location>
        <begin position="165"/>
        <end position="186"/>
    </location>
</feature>
<accession>A0A454HIK6</accession>
<dbReference type="PANTHER" id="PTHR43266:SF2">
    <property type="entry name" value="MAJOR FACILITATOR SUPERFAMILY (MFS) PROFILE DOMAIN-CONTAINING PROTEIN"/>
    <property type="match status" value="1"/>
</dbReference>
<dbReference type="EMBL" id="QSHL01000003">
    <property type="protein sequence ID" value="RHC08425.1"/>
    <property type="molecule type" value="Genomic_DNA"/>
</dbReference>
<proteinExistence type="predicted"/>
<dbReference type="Proteomes" id="UP000265808">
    <property type="component" value="Unassembled WGS sequence"/>
</dbReference>
<evidence type="ECO:0000256" key="7">
    <source>
        <dbReference type="SAM" id="Phobius"/>
    </source>
</evidence>
<reference evidence="10 11" key="1">
    <citation type="submission" date="2018-08" db="EMBL/GenBank/DDBJ databases">
        <title>A genome reference for cultivated species of the human gut microbiota.</title>
        <authorList>
            <person name="Zou Y."/>
            <person name="Xue W."/>
            <person name="Luo G."/>
        </authorList>
    </citation>
    <scope>NUCLEOTIDE SEQUENCE [LARGE SCALE GENOMIC DNA]</scope>
    <source>
        <strain evidence="8 11">AF25-21</strain>
        <strain evidence="9 10">AM37-4AC</strain>
    </source>
</reference>
<dbReference type="PANTHER" id="PTHR43266">
    <property type="entry name" value="MACROLIDE-EFFLUX PROTEIN"/>
    <property type="match status" value="1"/>
</dbReference>
<dbReference type="InterPro" id="IPR036259">
    <property type="entry name" value="MFS_trans_sf"/>
</dbReference>
<dbReference type="GO" id="GO:0005886">
    <property type="term" value="C:plasma membrane"/>
    <property type="evidence" value="ECO:0007669"/>
    <property type="project" value="UniProtKB-SubCell"/>
</dbReference>
<evidence type="ECO:0000256" key="3">
    <source>
        <dbReference type="ARBA" id="ARBA00022475"/>
    </source>
</evidence>
<name>A0A454HIK6_9FIRM</name>
<dbReference type="SUPFAM" id="SSF103473">
    <property type="entry name" value="MFS general substrate transporter"/>
    <property type="match status" value="1"/>
</dbReference>
<evidence type="ECO:0000313" key="8">
    <source>
        <dbReference type="EMBL" id="RGR46253.1"/>
    </source>
</evidence>
<dbReference type="EMBL" id="QRUH01000015">
    <property type="protein sequence ID" value="RGR46253.1"/>
    <property type="molecule type" value="Genomic_DNA"/>
</dbReference>
<dbReference type="Gene3D" id="1.20.1250.20">
    <property type="entry name" value="MFS general substrate transporter like domains"/>
    <property type="match status" value="1"/>
</dbReference>
<dbReference type="InterPro" id="IPR011701">
    <property type="entry name" value="MFS"/>
</dbReference>
<keyword evidence="2" id="KW-0813">Transport</keyword>
<sequence length="191" mass="21167">MFSTGEKNNLRFIFTEITIQIFLMDKRLFVLTLSATNCMIFFMPITAFYPLMISDYFQGTACEASSVELLYSAGMMIGTFVINHFGNKLQHNAACAAFIGLFGLGSTTLISGFLPKSDAAFWIFAFMCFGMGISAVFYNILYIAYMQETISSKYHGRAFSLLNSIISLTMPLDLLVAGPVFCLIGSDPKTK</sequence>
<keyword evidence="3" id="KW-1003">Cell membrane</keyword>
<organism evidence="9 10">
    <name type="scientific">Blautia obeum</name>
    <dbReference type="NCBI Taxonomy" id="40520"/>
    <lineage>
        <taxon>Bacteria</taxon>
        <taxon>Bacillati</taxon>
        <taxon>Bacillota</taxon>
        <taxon>Clostridia</taxon>
        <taxon>Lachnospirales</taxon>
        <taxon>Lachnospiraceae</taxon>
        <taxon>Blautia</taxon>
    </lineage>
</organism>
<feature type="transmembrane region" description="Helical" evidence="7">
    <location>
        <begin position="28"/>
        <end position="49"/>
    </location>
</feature>
<dbReference type="RefSeq" id="WP_117638883.1">
    <property type="nucleotide sequence ID" value="NZ_JAQDGF010000009.1"/>
</dbReference>
<evidence type="ECO:0000256" key="1">
    <source>
        <dbReference type="ARBA" id="ARBA00004651"/>
    </source>
</evidence>
<comment type="caution">
    <text evidence="9">The sequence shown here is derived from an EMBL/GenBank/DDBJ whole genome shotgun (WGS) entry which is preliminary data.</text>
</comment>
<keyword evidence="6 7" id="KW-0472">Membrane</keyword>
<feature type="transmembrane region" description="Helical" evidence="7">
    <location>
        <begin position="120"/>
        <end position="144"/>
    </location>
</feature>